<gene>
    <name evidence="2" type="ORF">MAXJ12_33894</name>
</gene>
<organism evidence="2 3">
    <name type="scientific">Mesorhizobium alhagi CCNWXJ12-2</name>
    <dbReference type="NCBI Taxonomy" id="1107882"/>
    <lineage>
        <taxon>Bacteria</taxon>
        <taxon>Pseudomonadati</taxon>
        <taxon>Pseudomonadota</taxon>
        <taxon>Alphaproteobacteria</taxon>
        <taxon>Hyphomicrobiales</taxon>
        <taxon>Phyllobacteriaceae</taxon>
        <taxon>Allomesorhizobium</taxon>
    </lineage>
</organism>
<feature type="domain" description="BON" evidence="1">
    <location>
        <begin position="18"/>
        <end position="85"/>
    </location>
</feature>
<evidence type="ECO:0000313" key="3">
    <source>
        <dbReference type="Proteomes" id="UP000003250"/>
    </source>
</evidence>
<dbReference type="PROSITE" id="PS50914">
    <property type="entry name" value="BON"/>
    <property type="match status" value="1"/>
</dbReference>
<keyword evidence="3" id="KW-1185">Reference proteome</keyword>
<reference evidence="2 3" key="1">
    <citation type="journal article" date="2012" name="J. Bacteriol.">
        <title>Draft Genome Sequence of Mesorhizobium alhagi CCNWXJ12-2T, a Novel Salt-Resistant Species Isolated from the Desert of Northwestern China.</title>
        <authorList>
            <person name="Zhou M."/>
            <person name="Chen W."/>
            <person name="Chen H."/>
            <person name="Wei G."/>
        </authorList>
    </citation>
    <scope>NUCLEOTIDE SEQUENCE [LARGE SCALE GENOMIC DNA]</scope>
    <source>
        <strain evidence="2 3">CCNWXJ12-2</strain>
    </source>
</reference>
<accession>H0I2S3</accession>
<dbReference type="Gene3D" id="3.30.1340.30">
    <property type="match status" value="1"/>
</dbReference>
<dbReference type="InterPro" id="IPR007055">
    <property type="entry name" value="BON_dom"/>
</dbReference>
<dbReference type="EMBL" id="AHAM01000306">
    <property type="protein sequence ID" value="EHK52697.1"/>
    <property type="molecule type" value="Genomic_DNA"/>
</dbReference>
<sequence length="85" mass="8787">MSNAGIGVIGAAWQDLRDDPGVGMMVRKQGGHGQFLVGDELTLIVADGLVHVSGAVSSQSERDAVRVVVEGVRGVKGVFDQLSLA</sequence>
<evidence type="ECO:0000259" key="1">
    <source>
        <dbReference type="PROSITE" id="PS50914"/>
    </source>
</evidence>
<dbReference type="PATRIC" id="fig|1107882.3.peg.6546"/>
<dbReference type="Proteomes" id="UP000003250">
    <property type="component" value="Unassembled WGS sequence"/>
</dbReference>
<dbReference type="Pfam" id="PF04972">
    <property type="entry name" value="BON"/>
    <property type="match status" value="1"/>
</dbReference>
<evidence type="ECO:0000313" key="2">
    <source>
        <dbReference type="EMBL" id="EHK52697.1"/>
    </source>
</evidence>
<protein>
    <recommendedName>
        <fullName evidence="1">BON domain-containing protein</fullName>
    </recommendedName>
</protein>
<proteinExistence type="predicted"/>
<name>H0I2S3_9HYPH</name>
<dbReference type="AlphaFoldDB" id="H0I2S3"/>